<dbReference type="EMBL" id="GGFL01010229">
    <property type="protein sequence ID" value="MBW74407.1"/>
    <property type="molecule type" value="Transcribed_RNA"/>
</dbReference>
<organism evidence="2">
    <name type="scientific">Anopheles darlingi</name>
    <name type="common">Mosquito</name>
    <dbReference type="NCBI Taxonomy" id="43151"/>
    <lineage>
        <taxon>Eukaryota</taxon>
        <taxon>Metazoa</taxon>
        <taxon>Ecdysozoa</taxon>
        <taxon>Arthropoda</taxon>
        <taxon>Hexapoda</taxon>
        <taxon>Insecta</taxon>
        <taxon>Pterygota</taxon>
        <taxon>Neoptera</taxon>
        <taxon>Endopterygota</taxon>
        <taxon>Diptera</taxon>
        <taxon>Nematocera</taxon>
        <taxon>Culicoidea</taxon>
        <taxon>Culicidae</taxon>
        <taxon>Anophelinae</taxon>
        <taxon>Anopheles</taxon>
    </lineage>
</organism>
<feature type="chain" id="PRO_5014753360" evidence="1">
    <location>
        <begin position="22"/>
        <end position="109"/>
    </location>
</feature>
<proteinExistence type="predicted"/>
<dbReference type="AlphaFoldDB" id="A0A2M4DA45"/>
<sequence>MTPPGVGIVVWFGLRVMFTRASHEHECNESIVPRGKQQQRRVGRFFLTFWRISYDFRELASFESCSTALTVACCSYDTMSASHKFIVPIAWLPWQRKHGVWRGVVHHLD</sequence>
<accession>A0A2M4DA45</accession>
<evidence type="ECO:0000313" key="2">
    <source>
        <dbReference type="EMBL" id="MBW74407.1"/>
    </source>
</evidence>
<evidence type="ECO:0000256" key="1">
    <source>
        <dbReference type="SAM" id="SignalP"/>
    </source>
</evidence>
<keyword evidence="1" id="KW-0732">Signal</keyword>
<name>A0A2M4DA45_ANODA</name>
<reference evidence="2" key="1">
    <citation type="submission" date="2018-01" db="EMBL/GenBank/DDBJ databases">
        <title>An insight into the sialome of Amazonian anophelines.</title>
        <authorList>
            <person name="Ribeiro J.M."/>
            <person name="Scarpassa V."/>
            <person name="Calvo E."/>
        </authorList>
    </citation>
    <scope>NUCLEOTIDE SEQUENCE</scope>
</reference>
<feature type="signal peptide" evidence="1">
    <location>
        <begin position="1"/>
        <end position="21"/>
    </location>
</feature>
<protein>
    <submittedName>
        <fullName evidence="2">Putative secreted protein</fullName>
    </submittedName>
</protein>